<sequence length="631" mass="69229">MERGAGAISRNKHGWLGNEPLLVLGLVLLTLYFARDLFIPLAMALTLNFLLAPAVILLERLRLRRLPAVILVVLLASAFIGVVGWVVVRQLLDVASDLPSYRQNIDEKLSSIHAPTAGPVGSAIYGIKLLNQDLFGAKLSQPLPAPESDKTRNTRRTRAAVPTSTAPTQVVVVQPPTSDRAYAQQLLKPIIKPLGMLGMVVIFTIYMLIKREDLRNRLLLLAGMSRLNVMTQALNDAARRISSYLLMNVLVNASYGLVFGIGLFLLHVPNATLWGVLLGILRMVPYAGMIIGGGLPICFAFAVFPGWWTPLFVLLLFIVLEITVSNFIEPWLYGSHTGISALALVTTAMVWTLLWGLPGLILSTPLTVCLIVMGRYVPQMSFLHILLGDEAELAPEAHFYERLLAMDQTEAHHIADKFLDGHRLVDLYDGVVLPALSLAEQDRHKGFLDDTRSTFLFQSATELIAELTDYRSPLPDPYAETEDQTYRGCPVVCIPANDQADEIAGVMLAQLLEQRGHKTMLLPASALTLEIVDRLKEEPGTMICISALPPFAFVHARNLCQRVRDYLPDNRILIGLWGATGDSDILRERFGSGRPDAVATTLAQASLFGRPCEHPFTSVSPALTEAASGRG</sequence>
<feature type="transmembrane region" description="Helical" evidence="9">
    <location>
        <begin position="190"/>
        <end position="209"/>
    </location>
</feature>
<dbReference type="Proteomes" id="UP000515312">
    <property type="component" value="Chromosome"/>
</dbReference>
<feature type="transmembrane region" description="Helical" evidence="9">
    <location>
        <begin position="348"/>
        <end position="373"/>
    </location>
</feature>
<dbReference type="PANTHER" id="PTHR21716:SF53">
    <property type="entry name" value="PERMEASE PERM-RELATED"/>
    <property type="match status" value="1"/>
</dbReference>
<keyword evidence="4" id="KW-1003">Cell membrane</keyword>
<keyword evidence="7 9" id="KW-0472">Membrane</keyword>
<accession>A0A7G8BRA3</accession>
<dbReference type="EMBL" id="CP060394">
    <property type="protein sequence ID" value="QNI35073.1"/>
    <property type="molecule type" value="Genomic_DNA"/>
</dbReference>
<protein>
    <submittedName>
        <fullName evidence="10">AI-2E family transporter</fullName>
    </submittedName>
</protein>
<dbReference type="InterPro" id="IPR002549">
    <property type="entry name" value="AI-2E-like"/>
</dbReference>
<keyword evidence="6 9" id="KW-1133">Transmembrane helix</keyword>
<feature type="transmembrane region" description="Helical" evidence="9">
    <location>
        <begin position="244"/>
        <end position="266"/>
    </location>
</feature>
<evidence type="ECO:0000256" key="8">
    <source>
        <dbReference type="SAM" id="MobiDB-lite"/>
    </source>
</evidence>
<evidence type="ECO:0000256" key="3">
    <source>
        <dbReference type="ARBA" id="ARBA00022448"/>
    </source>
</evidence>
<keyword evidence="3" id="KW-0813">Transport</keyword>
<evidence type="ECO:0000256" key="6">
    <source>
        <dbReference type="ARBA" id="ARBA00022989"/>
    </source>
</evidence>
<comment type="subcellular location">
    <subcellularLocation>
        <location evidence="1">Cell membrane</location>
        <topology evidence="1">Multi-pass membrane protein</topology>
    </subcellularLocation>
</comment>
<comment type="similarity">
    <text evidence="2">Belongs to the autoinducer-2 exporter (AI-2E) (TC 2.A.86) family.</text>
</comment>
<name>A0A7G8BRA3_9BACT</name>
<evidence type="ECO:0000256" key="9">
    <source>
        <dbReference type="SAM" id="Phobius"/>
    </source>
</evidence>
<dbReference type="GO" id="GO:0005886">
    <property type="term" value="C:plasma membrane"/>
    <property type="evidence" value="ECO:0007669"/>
    <property type="project" value="UniProtKB-SubCell"/>
</dbReference>
<evidence type="ECO:0000256" key="1">
    <source>
        <dbReference type="ARBA" id="ARBA00004651"/>
    </source>
</evidence>
<evidence type="ECO:0000313" key="10">
    <source>
        <dbReference type="EMBL" id="QNI35073.1"/>
    </source>
</evidence>
<feature type="transmembrane region" description="Helical" evidence="9">
    <location>
        <begin position="70"/>
        <end position="88"/>
    </location>
</feature>
<feature type="transmembrane region" description="Helical" evidence="9">
    <location>
        <begin position="286"/>
        <end position="304"/>
    </location>
</feature>
<feature type="region of interest" description="Disordered" evidence="8">
    <location>
        <begin position="141"/>
        <end position="161"/>
    </location>
</feature>
<feature type="transmembrane region" description="Helical" evidence="9">
    <location>
        <begin position="39"/>
        <end position="58"/>
    </location>
</feature>
<dbReference type="PANTHER" id="PTHR21716">
    <property type="entry name" value="TRANSMEMBRANE PROTEIN"/>
    <property type="match status" value="1"/>
</dbReference>
<evidence type="ECO:0000256" key="5">
    <source>
        <dbReference type="ARBA" id="ARBA00022692"/>
    </source>
</evidence>
<keyword evidence="11" id="KW-1185">Reference proteome</keyword>
<gene>
    <name evidence="10" type="ORF">H7849_19385</name>
</gene>
<dbReference type="KEGG" id="adin:H7849_19385"/>
<reference evidence="10 11" key="1">
    <citation type="submission" date="2020-08" db="EMBL/GenBank/DDBJ databases">
        <title>Edaphobacter telluris sp. nov. and Acidobacterium dinghuensis sp. nov., two acidobacteria isolated from forest soil.</title>
        <authorList>
            <person name="Fu J."/>
            <person name="Qiu L."/>
        </authorList>
    </citation>
    <scope>NUCLEOTIDE SEQUENCE [LARGE SCALE GENOMIC DNA]</scope>
    <source>
        <strain evidence="10">4Y35</strain>
    </source>
</reference>
<evidence type="ECO:0000313" key="11">
    <source>
        <dbReference type="Proteomes" id="UP000515312"/>
    </source>
</evidence>
<evidence type="ECO:0000256" key="4">
    <source>
        <dbReference type="ARBA" id="ARBA00022475"/>
    </source>
</evidence>
<feature type="transmembrane region" description="Helical" evidence="9">
    <location>
        <begin position="15"/>
        <end position="33"/>
    </location>
</feature>
<evidence type="ECO:0000256" key="2">
    <source>
        <dbReference type="ARBA" id="ARBA00009773"/>
    </source>
</evidence>
<dbReference type="AlphaFoldDB" id="A0A7G8BRA3"/>
<evidence type="ECO:0000256" key="7">
    <source>
        <dbReference type="ARBA" id="ARBA00023136"/>
    </source>
</evidence>
<keyword evidence="5 9" id="KW-0812">Transmembrane</keyword>
<feature type="transmembrane region" description="Helical" evidence="9">
    <location>
        <begin position="311"/>
        <end position="328"/>
    </location>
</feature>
<dbReference type="Pfam" id="PF01594">
    <property type="entry name" value="AI-2E_transport"/>
    <property type="match status" value="2"/>
</dbReference>
<proteinExistence type="inferred from homology"/>
<organism evidence="10 11">
    <name type="scientific">Alloacidobacterium dinghuense</name>
    <dbReference type="NCBI Taxonomy" id="2763107"/>
    <lineage>
        <taxon>Bacteria</taxon>
        <taxon>Pseudomonadati</taxon>
        <taxon>Acidobacteriota</taxon>
        <taxon>Terriglobia</taxon>
        <taxon>Terriglobales</taxon>
        <taxon>Acidobacteriaceae</taxon>
        <taxon>Alloacidobacterium</taxon>
    </lineage>
</organism>